<evidence type="ECO:0000313" key="3">
    <source>
        <dbReference type="Proteomes" id="UP001317705"/>
    </source>
</evidence>
<dbReference type="RefSeq" id="WP_282001381.1">
    <property type="nucleotide sequence ID" value="NZ_AP027151.1"/>
</dbReference>
<accession>A0ABM8EHH1</accession>
<reference evidence="2 3" key="1">
    <citation type="submission" date="2022-12" db="EMBL/GenBank/DDBJ databases">
        <title>Polyphasic characterization of Geotalea uranireducens NIT-SL11 newly isolated from a complex of sewage sludge and microbially reduced graphene oxide.</title>
        <authorList>
            <person name="Xie L."/>
            <person name="Yoshida N."/>
            <person name="Meng L."/>
        </authorList>
    </citation>
    <scope>NUCLEOTIDE SEQUENCE [LARGE SCALE GENOMIC DNA]</scope>
    <source>
        <strain evidence="2 3">NIT-SL11</strain>
    </source>
</reference>
<name>A0ABM8EHH1_9BACT</name>
<gene>
    <name evidence="2" type="ORF">GURASL_03210</name>
</gene>
<keyword evidence="3" id="KW-1185">Reference proteome</keyword>
<evidence type="ECO:0000313" key="2">
    <source>
        <dbReference type="EMBL" id="BDV41398.1"/>
    </source>
</evidence>
<feature type="transmembrane region" description="Helical" evidence="1">
    <location>
        <begin position="122"/>
        <end position="143"/>
    </location>
</feature>
<feature type="transmembrane region" description="Helical" evidence="1">
    <location>
        <begin position="98"/>
        <end position="116"/>
    </location>
</feature>
<protein>
    <submittedName>
        <fullName evidence="2">Uncharacterized protein</fullName>
    </submittedName>
</protein>
<dbReference type="EMBL" id="AP027151">
    <property type="protein sequence ID" value="BDV41398.1"/>
    <property type="molecule type" value="Genomic_DNA"/>
</dbReference>
<keyword evidence="1" id="KW-1133">Transmembrane helix</keyword>
<feature type="transmembrane region" description="Helical" evidence="1">
    <location>
        <begin position="42"/>
        <end position="63"/>
    </location>
</feature>
<keyword evidence="1" id="KW-0812">Transmembrane</keyword>
<sequence length="151" mass="17006">MADAFDFGRLRRLVLIHLVVQVFLFVLLGVAAFVLLNKVPSHIFTNSIIRVVIVQLVLIYPLYRFAAADAEREIAAAAVNLSAEQLNGLRRKRVFSDITKGALFIFFGTFVLRAPAAPQIQFSILFVFLLSNLAYFQCFNAVAKRQMRGKQ</sequence>
<dbReference type="Proteomes" id="UP001317705">
    <property type="component" value="Chromosome"/>
</dbReference>
<organism evidence="2 3">
    <name type="scientific">Geotalea uraniireducens</name>
    <dbReference type="NCBI Taxonomy" id="351604"/>
    <lineage>
        <taxon>Bacteria</taxon>
        <taxon>Pseudomonadati</taxon>
        <taxon>Thermodesulfobacteriota</taxon>
        <taxon>Desulfuromonadia</taxon>
        <taxon>Geobacterales</taxon>
        <taxon>Geobacteraceae</taxon>
        <taxon>Geotalea</taxon>
    </lineage>
</organism>
<evidence type="ECO:0000256" key="1">
    <source>
        <dbReference type="SAM" id="Phobius"/>
    </source>
</evidence>
<keyword evidence="1" id="KW-0472">Membrane</keyword>
<feature type="transmembrane region" description="Helical" evidence="1">
    <location>
        <begin position="12"/>
        <end position="36"/>
    </location>
</feature>
<proteinExistence type="predicted"/>